<gene>
    <name evidence="1" type="ORF">OAUR00152_LOCUS16878</name>
</gene>
<protein>
    <submittedName>
        <fullName evidence="1">Uncharacterized protein</fullName>
    </submittedName>
</protein>
<reference evidence="1" key="1">
    <citation type="submission" date="2021-01" db="EMBL/GenBank/DDBJ databases">
        <authorList>
            <person name="Corre E."/>
            <person name="Pelletier E."/>
            <person name="Niang G."/>
            <person name="Scheremetjew M."/>
            <person name="Finn R."/>
            <person name="Kale V."/>
            <person name="Holt S."/>
            <person name="Cochrane G."/>
            <person name="Meng A."/>
            <person name="Brown T."/>
            <person name="Cohen L."/>
        </authorList>
    </citation>
    <scope>NUCLEOTIDE SEQUENCE</scope>
    <source>
        <strain evidence="1">Isolate 1302-5</strain>
    </source>
</reference>
<name>A0A7S4IXZ0_9STRA</name>
<sequence length="124" mass="13889">MADATDAKWPSYSNQQVFTFSALKQPELTELKVVSLLAAMKKITAKLDSGVLRPFCYFRQQLRREVACPSFAVTSPFLEQSKFPSPAMSDTSLAKFEFASGAPSFHQLLPEHLQNHRASLLLRP</sequence>
<dbReference type="EMBL" id="HBKQ01024708">
    <property type="protein sequence ID" value="CAE2242759.1"/>
    <property type="molecule type" value="Transcribed_RNA"/>
</dbReference>
<dbReference type="AlphaFoldDB" id="A0A7S4IXZ0"/>
<organism evidence="1">
    <name type="scientific">Odontella aurita</name>
    <dbReference type="NCBI Taxonomy" id="265563"/>
    <lineage>
        <taxon>Eukaryota</taxon>
        <taxon>Sar</taxon>
        <taxon>Stramenopiles</taxon>
        <taxon>Ochrophyta</taxon>
        <taxon>Bacillariophyta</taxon>
        <taxon>Mediophyceae</taxon>
        <taxon>Biddulphiophycidae</taxon>
        <taxon>Eupodiscales</taxon>
        <taxon>Odontellaceae</taxon>
        <taxon>Odontella</taxon>
    </lineage>
</organism>
<accession>A0A7S4IXZ0</accession>
<proteinExistence type="predicted"/>
<evidence type="ECO:0000313" key="1">
    <source>
        <dbReference type="EMBL" id="CAE2242759.1"/>
    </source>
</evidence>